<keyword evidence="1" id="KW-0812">Transmembrane</keyword>
<evidence type="ECO:0000313" key="3">
    <source>
        <dbReference type="Proteomes" id="UP000249688"/>
    </source>
</evidence>
<name>A0A2W7I253_9PROT</name>
<evidence type="ECO:0000256" key="1">
    <source>
        <dbReference type="SAM" id="Phobius"/>
    </source>
</evidence>
<proteinExistence type="predicted"/>
<keyword evidence="3" id="KW-1185">Reference proteome</keyword>
<comment type="caution">
    <text evidence="2">The sequence shown here is derived from an EMBL/GenBank/DDBJ whole genome shotgun (WGS) entry which is preliminary data.</text>
</comment>
<reference evidence="2 3" key="1">
    <citation type="submission" date="2018-06" db="EMBL/GenBank/DDBJ databases">
        <title>Genomic Encyclopedia of Archaeal and Bacterial Type Strains, Phase II (KMG-II): from individual species to whole genera.</title>
        <authorList>
            <person name="Goeker M."/>
        </authorList>
    </citation>
    <scope>NUCLEOTIDE SEQUENCE [LARGE SCALE GENOMIC DNA]</scope>
    <source>
        <strain evidence="2 3">DSM 24525</strain>
    </source>
</reference>
<protein>
    <submittedName>
        <fullName evidence="2">Uncharacterized protein</fullName>
    </submittedName>
</protein>
<dbReference type="EMBL" id="QKYU01000023">
    <property type="protein sequence ID" value="PZW40824.1"/>
    <property type="molecule type" value="Genomic_DNA"/>
</dbReference>
<gene>
    <name evidence="2" type="ORF">C8P66_12331</name>
</gene>
<evidence type="ECO:0000313" key="2">
    <source>
        <dbReference type="EMBL" id="PZW40824.1"/>
    </source>
</evidence>
<feature type="transmembrane region" description="Helical" evidence="1">
    <location>
        <begin position="43"/>
        <end position="64"/>
    </location>
</feature>
<sequence>MLVLTVLISTGLRWRDERMARMAPRRPARLGLVAGVKAKANRWVTAAALAVILTLAILGGLHWINVWAE</sequence>
<accession>A0A2W7I253</accession>
<keyword evidence="1" id="KW-1133">Transmembrane helix</keyword>
<dbReference type="AlphaFoldDB" id="A0A2W7I253"/>
<organism evidence="2 3">
    <name type="scientific">Humitalea rosea</name>
    <dbReference type="NCBI Taxonomy" id="990373"/>
    <lineage>
        <taxon>Bacteria</taxon>
        <taxon>Pseudomonadati</taxon>
        <taxon>Pseudomonadota</taxon>
        <taxon>Alphaproteobacteria</taxon>
        <taxon>Acetobacterales</taxon>
        <taxon>Roseomonadaceae</taxon>
        <taxon>Humitalea</taxon>
    </lineage>
</organism>
<dbReference type="Proteomes" id="UP000249688">
    <property type="component" value="Unassembled WGS sequence"/>
</dbReference>
<keyword evidence="1" id="KW-0472">Membrane</keyword>